<evidence type="ECO:0000313" key="5">
    <source>
        <dbReference type="Proteomes" id="UP001299235"/>
    </source>
</evidence>
<dbReference type="Pfam" id="PF11545">
    <property type="entry name" value="HemeBinding_Shp"/>
    <property type="match status" value="1"/>
</dbReference>
<keyword evidence="2" id="KW-0812">Transmembrane</keyword>
<dbReference type="Gene3D" id="2.60.40.1850">
    <property type="match status" value="1"/>
</dbReference>
<proteinExistence type="predicted"/>
<gene>
    <name evidence="4" type="ORF">LKD42_02370</name>
</gene>
<evidence type="ECO:0000259" key="3">
    <source>
        <dbReference type="Pfam" id="PF11545"/>
    </source>
</evidence>
<keyword evidence="2" id="KW-1133">Transmembrane helix</keyword>
<feature type="compositionally biased region" description="Polar residues" evidence="1">
    <location>
        <begin position="237"/>
        <end position="246"/>
    </location>
</feature>
<dbReference type="Proteomes" id="UP001299235">
    <property type="component" value="Unassembled WGS sequence"/>
</dbReference>
<evidence type="ECO:0000313" key="4">
    <source>
        <dbReference type="EMBL" id="MCC2148103.1"/>
    </source>
</evidence>
<name>A0ABS8ESG0_9FIRM</name>
<evidence type="ECO:0000256" key="2">
    <source>
        <dbReference type="SAM" id="Phobius"/>
    </source>
</evidence>
<organism evidence="4 5">
    <name type="scientific">Hominisplanchenecus faecis</name>
    <dbReference type="NCBI Taxonomy" id="2885351"/>
    <lineage>
        <taxon>Bacteria</taxon>
        <taxon>Bacillati</taxon>
        <taxon>Bacillota</taxon>
        <taxon>Clostridia</taxon>
        <taxon>Lachnospirales</taxon>
        <taxon>Lachnospiraceae</taxon>
        <taxon>Hominisplanchenecus</taxon>
    </lineage>
</organism>
<dbReference type="InterPro" id="IPR020985">
    <property type="entry name" value="Cell_surface_Shp_haem-bd"/>
</dbReference>
<accession>A0ABS8ESG0</accession>
<feature type="compositionally biased region" description="Low complexity" evidence="1">
    <location>
        <begin position="117"/>
        <end position="134"/>
    </location>
</feature>
<feature type="compositionally biased region" description="Basic and acidic residues" evidence="1">
    <location>
        <begin position="189"/>
        <end position="232"/>
    </location>
</feature>
<keyword evidence="2" id="KW-0472">Membrane</keyword>
<feature type="region of interest" description="Disordered" evidence="1">
    <location>
        <begin position="186"/>
        <end position="260"/>
    </location>
</feature>
<dbReference type="InterPro" id="IPR037250">
    <property type="entry name" value="NEAT_dom_sf"/>
</dbReference>
<keyword evidence="5" id="KW-1185">Reference proteome</keyword>
<feature type="domain" description="Cell surface protein Shp haem-binding" evidence="3">
    <location>
        <begin position="36"/>
        <end position="180"/>
    </location>
</feature>
<protein>
    <recommendedName>
        <fullName evidence="3">Cell surface protein Shp haem-binding domain-containing protein</fullName>
    </recommendedName>
</protein>
<sequence>MQTSIRKKKRVKYIAGLLLVCGLLLLGKKQVFAESGSIYTCSITTSYTHPVTGVIEDSGGEASAATGQGMAESAVGTQGILEVTDSGKYYLTVRFSLMDYASRHDISVQNVGDSTWSSTSVTTTATGADGSGSTEDACIEVPSESCIMRCSMYVEPMGRNVIFYFYPGDYQSGNQTDFKTVNVMGTSEGSKKAQEIKTEQNDTDKLDESSRETMKSEENDSAKTSDSADAKSSDNAVQTSETVNTESENKAAAPQADTEVQGLALSTASEISNTEQAESDAADTSAMTPGKWILVLTVSMTLSGLILMAAGTGIFLFLQKHGELWKGDEDDE</sequence>
<dbReference type="EMBL" id="JAJEQE010000004">
    <property type="protein sequence ID" value="MCC2148103.1"/>
    <property type="molecule type" value="Genomic_DNA"/>
</dbReference>
<feature type="transmembrane region" description="Helical" evidence="2">
    <location>
        <begin position="292"/>
        <end position="318"/>
    </location>
</feature>
<dbReference type="RefSeq" id="WP_248834702.1">
    <property type="nucleotide sequence ID" value="NZ_JAJEQE010000004.1"/>
</dbReference>
<comment type="caution">
    <text evidence="4">The sequence shown here is derived from an EMBL/GenBank/DDBJ whole genome shotgun (WGS) entry which is preliminary data.</text>
</comment>
<reference evidence="4 5" key="1">
    <citation type="submission" date="2021-10" db="EMBL/GenBank/DDBJ databases">
        <title>Anaerobic single-cell dispensing facilitates the cultivation of human gut bacteria.</title>
        <authorList>
            <person name="Afrizal A."/>
        </authorList>
    </citation>
    <scope>NUCLEOTIDE SEQUENCE [LARGE SCALE GENOMIC DNA]</scope>
    <source>
        <strain evidence="4 5">CLA-AA-H246</strain>
    </source>
</reference>
<feature type="region of interest" description="Disordered" evidence="1">
    <location>
        <begin position="117"/>
        <end position="136"/>
    </location>
</feature>
<evidence type="ECO:0000256" key="1">
    <source>
        <dbReference type="SAM" id="MobiDB-lite"/>
    </source>
</evidence>